<dbReference type="GO" id="GO:0016787">
    <property type="term" value="F:hydrolase activity"/>
    <property type="evidence" value="ECO:0007669"/>
    <property type="project" value="UniProtKB-KW"/>
</dbReference>
<dbReference type="PANTHER" id="PTHR43155:SF1">
    <property type="entry name" value="3'3'-CGAMP-SPECIFIC PHOSPHODIESTERASE 1"/>
    <property type="match status" value="1"/>
</dbReference>
<proteinExistence type="predicted"/>
<sequence>MPDVNKTLINMYDLLICLTNAGDLISHEVSNHHQQVAYLAFRIAEQMGLPMEEKKDLMLAGLLHDVGAFSLDERLSLIESEPAMTHEHAFRGARLLEKFPPLSSPAGIIRHHHVPWEDGRGKTFHGGEVSDLSHILHLADRVAVSVDRNRNVIGQIGGIQEKIRSQKGTLFKPEQVDAFLEISQNEYIWLDIEYKPLLYILPSIVVFDTVELNLDELIELTKIFAHIIDFRNPFTANHSAGVAKTAETLARFAGFSDKECKMMEVAGNLHDLGKLAVSRNILDKPGSLNKEEFNIIRSHTFFTFRLLQAIGGFETINKWASFHHEKLNGKGYPFHLDGGSLPLGSRIMAVADIFTALTEDRPYRAGIPSEKAVSILRSMTEDGSICPYVVTILLDHLNEINELRLAAQEEAKLEYDYLYEPIR</sequence>
<comment type="caution">
    <text evidence="2">The sequence shown here is derived from an EMBL/GenBank/DDBJ whole genome shotgun (WGS) entry which is preliminary data.</text>
</comment>
<dbReference type="SMART" id="SM00471">
    <property type="entry name" value="HDc"/>
    <property type="match status" value="2"/>
</dbReference>
<keyword evidence="2" id="KW-0378">Hydrolase</keyword>
<accession>A0A644W7I8</accession>
<dbReference type="EMBL" id="VSSQ01000685">
    <property type="protein sequence ID" value="MPL99745.1"/>
    <property type="molecule type" value="Genomic_DNA"/>
</dbReference>
<protein>
    <submittedName>
        <fullName evidence="2">3'3'-cGAMP-specific phosphodiesterase 1</fullName>
        <ecNumber evidence="2">3.1.4.-</ecNumber>
    </submittedName>
</protein>
<reference evidence="2" key="1">
    <citation type="submission" date="2019-08" db="EMBL/GenBank/DDBJ databases">
        <authorList>
            <person name="Kucharzyk K."/>
            <person name="Murdoch R.W."/>
            <person name="Higgins S."/>
            <person name="Loffler F."/>
        </authorList>
    </citation>
    <scope>NUCLEOTIDE SEQUENCE</scope>
</reference>
<dbReference type="SUPFAM" id="SSF109604">
    <property type="entry name" value="HD-domain/PDEase-like"/>
    <property type="match status" value="2"/>
</dbReference>
<dbReference type="InterPro" id="IPR006674">
    <property type="entry name" value="HD_domain"/>
</dbReference>
<dbReference type="Pfam" id="PF13487">
    <property type="entry name" value="HD_5"/>
    <property type="match status" value="1"/>
</dbReference>
<dbReference type="EC" id="3.1.4.-" evidence="2"/>
<evidence type="ECO:0000313" key="2">
    <source>
        <dbReference type="EMBL" id="MPL99745.1"/>
    </source>
</evidence>
<dbReference type="InterPro" id="IPR037522">
    <property type="entry name" value="HD_GYP_dom"/>
</dbReference>
<organism evidence="2">
    <name type="scientific">bioreactor metagenome</name>
    <dbReference type="NCBI Taxonomy" id="1076179"/>
    <lineage>
        <taxon>unclassified sequences</taxon>
        <taxon>metagenomes</taxon>
        <taxon>ecological metagenomes</taxon>
    </lineage>
</organism>
<dbReference type="Pfam" id="PF01966">
    <property type="entry name" value="HD"/>
    <property type="match status" value="1"/>
</dbReference>
<dbReference type="InterPro" id="IPR003607">
    <property type="entry name" value="HD/PDEase_dom"/>
</dbReference>
<dbReference type="Gene3D" id="1.10.3210.10">
    <property type="entry name" value="Hypothetical protein af1432"/>
    <property type="match status" value="2"/>
</dbReference>
<evidence type="ECO:0000259" key="1">
    <source>
        <dbReference type="PROSITE" id="PS51832"/>
    </source>
</evidence>
<dbReference type="AlphaFoldDB" id="A0A644W7I8"/>
<feature type="domain" description="HD-GYP" evidence="1">
    <location>
        <begin position="213"/>
        <end position="409"/>
    </location>
</feature>
<gene>
    <name evidence="2" type="ORF">SDC9_45966</name>
</gene>
<dbReference type="PANTHER" id="PTHR43155">
    <property type="entry name" value="CYCLIC DI-GMP PHOSPHODIESTERASE PA4108-RELATED"/>
    <property type="match status" value="1"/>
</dbReference>
<dbReference type="PROSITE" id="PS51832">
    <property type="entry name" value="HD_GYP"/>
    <property type="match status" value="1"/>
</dbReference>
<dbReference type="CDD" id="cd00077">
    <property type="entry name" value="HDc"/>
    <property type="match status" value="2"/>
</dbReference>
<name>A0A644W7I8_9ZZZZ</name>